<keyword evidence="11" id="KW-0966">Cell projection</keyword>
<keyword evidence="3" id="KW-1003">Cell membrane</keyword>
<evidence type="ECO:0000256" key="9">
    <source>
        <dbReference type="SAM" id="Phobius"/>
    </source>
</evidence>
<feature type="domain" description="OmpA-like" evidence="10">
    <location>
        <begin position="137"/>
        <end position="257"/>
    </location>
</feature>
<dbReference type="RefSeq" id="WP_353874376.1">
    <property type="nucleotide sequence ID" value="NZ_JBEVCJ010000005.1"/>
</dbReference>
<dbReference type="Pfam" id="PF13677">
    <property type="entry name" value="MotB_plug"/>
    <property type="match status" value="1"/>
</dbReference>
<organism evidence="11 12">
    <name type="scientific">Aliikangiella maris</name>
    <dbReference type="NCBI Taxonomy" id="3162458"/>
    <lineage>
        <taxon>Bacteria</taxon>
        <taxon>Pseudomonadati</taxon>
        <taxon>Pseudomonadota</taxon>
        <taxon>Gammaproteobacteria</taxon>
        <taxon>Oceanospirillales</taxon>
        <taxon>Pleioneaceae</taxon>
        <taxon>Aliikangiella</taxon>
    </lineage>
</organism>
<evidence type="ECO:0000256" key="3">
    <source>
        <dbReference type="ARBA" id="ARBA00022475"/>
    </source>
</evidence>
<name>A0ABV2BT64_9GAMM</name>
<keyword evidence="5 9" id="KW-1133">Transmembrane helix</keyword>
<dbReference type="Proteomes" id="UP001548189">
    <property type="component" value="Unassembled WGS sequence"/>
</dbReference>
<dbReference type="PRINTS" id="PR01023">
    <property type="entry name" value="NAFLGMOTY"/>
</dbReference>
<dbReference type="PROSITE" id="PS51123">
    <property type="entry name" value="OMPA_2"/>
    <property type="match status" value="1"/>
</dbReference>
<keyword evidence="12" id="KW-1185">Reference proteome</keyword>
<protein>
    <submittedName>
        <fullName evidence="11">Flagellar motor protein MotB</fullName>
    </submittedName>
</protein>
<dbReference type="PANTHER" id="PTHR30329:SF20">
    <property type="entry name" value="EXPORTED PROTEIN"/>
    <property type="match status" value="1"/>
</dbReference>
<feature type="transmembrane region" description="Helical" evidence="9">
    <location>
        <begin position="20"/>
        <end position="39"/>
    </location>
</feature>
<gene>
    <name evidence="11" type="ORF">ABVT43_06500</name>
</gene>
<keyword evidence="6 7" id="KW-0472">Membrane</keyword>
<keyword evidence="4 9" id="KW-0812">Transmembrane</keyword>
<feature type="region of interest" description="Disordered" evidence="8">
    <location>
        <begin position="260"/>
        <end position="283"/>
    </location>
</feature>
<evidence type="ECO:0000259" key="10">
    <source>
        <dbReference type="PROSITE" id="PS51123"/>
    </source>
</evidence>
<dbReference type="Gene3D" id="3.30.1330.60">
    <property type="entry name" value="OmpA-like domain"/>
    <property type="match status" value="1"/>
</dbReference>
<evidence type="ECO:0000313" key="11">
    <source>
        <dbReference type="EMBL" id="MET1254767.1"/>
    </source>
</evidence>
<dbReference type="CDD" id="cd07185">
    <property type="entry name" value="OmpA_C-like"/>
    <property type="match status" value="1"/>
</dbReference>
<evidence type="ECO:0000256" key="8">
    <source>
        <dbReference type="SAM" id="MobiDB-lite"/>
    </source>
</evidence>
<keyword evidence="11" id="KW-0282">Flagellum</keyword>
<dbReference type="InterPro" id="IPR025713">
    <property type="entry name" value="MotB-like_N_dom"/>
</dbReference>
<feature type="compositionally biased region" description="Acidic residues" evidence="8">
    <location>
        <begin position="83"/>
        <end position="94"/>
    </location>
</feature>
<evidence type="ECO:0000256" key="7">
    <source>
        <dbReference type="PROSITE-ProRule" id="PRU00473"/>
    </source>
</evidence>
<comment type="similarity">
    <text evidence="2">Belongs to the MotB family.</text>
</comment>
<reference evidence="11 12" key="1">
    <citation type="submission" date="2024-06" db="EMBL/GenBank/DDBJ databases">
        <authorList>
            <person name="Li F."/>
        </authorList>
    </citation>
    <scope>NUCLEOTIDE SEQUENCE [LARGE SCALE GENOMIC DNA]</scope>
    <source>
        <strain evidence="11 12">GXAS 311</strain>
    </source>
</reference>
<feature type="region of interest" description="Disordered" evidence="8">
    <location>
        <begin position="67"/>
        <end position="98"/>
    </location>
</feature>
<evidence type="ECO:0000256" key="6">
    <source>
        <dbReference type="ARBA" id="ARBA00023136"/>
    </source>
</evidence>
<comment type="subcellular location">
    <subcellularLocation>
        <location evidence="1">Cell membrane</location>
        <topology evidence="1">Single-pass membrane protein</topology>
    </subcellularLocation>
</comment>
<evidence type="ECO:0000256" key="5">
    <source>
        <dbReference type="ARBA" id="ARBA00022989"/>
    </source>
</evidence>
<dbReference type="Pfam" id="PF00691">
    <property type="entry name" value="OmpA"/>
    <property type="match status" value="1"/>
</dbReference>
<evidence type="ECO:0000256" key="4">
    <source>
        <dbReference type="ARBA" id="ARBA00022692"/>
    </source>
</evidence>
<dbReference type="InterPro" id="IPR050330">
    <property type="entry name" value="Bact_OuterMem_StrucFunc"/>
</dbReference>
<dbReference type="InterPro" id="IPR036737">
    <property type="entry name" value="OmpA-like_sf"/>
</dbReference>
<evidence type="ECO:0000313" key="12">
    <source>
        <dbReference type="Proteomes" id="UP001548189"/>
    </source>
</evidence>
<evidence type="ECO:0000256" key="2">
    <source>
        <dbReference type="ARBA" id="ARBA00008914"/>
    </source>
</evidence>
<dbReference type="PANTHER" id="PTHR30329">
    <property type="entry name" value="STATOR ELEMENT OF FLAGELLAR MOTOR COMPLEX"/>
    <property type="match status" value="1"/>
</dbReference>
<dbReference type="EMBL" id="JBEVCJ010000005">
    <property type="protein sequence ID" value="MET1254767.1"/>
    <property type="molecule type" value="Genomic_DNA"/>
</dbReference>
<comment type="caution">
    <text evidence="11">The sequence shown here is derived from an EMBL/GenBank/DDBJ whole genome shotgun (WGS) entry which is preliminary data.</text>
</comment>
<accession>A0ABV2BT64</accession>
<feature type="compositionally biased region" description="Low complexity" evidence="8">
    <location>
        <begin position="267"/>
        <end position="279"/>
    </location>
</feature>
<dbReference type="SUPFAM" id="SSF103088">
    <property type="entry name" value="OmpA-like"/>
    <property type="match status" value="1"/>
</dbReference>
<sequence length="315" mass="35452">MRRFRKNIFDDNQEVGRWLISYADFITLLFAFFVVMYSISQVNEQKYKIISTALEQAFDKMPTSNKPIQIGEISRSNTPITGDNEEQPEIDSENIESGKIDSENFASVEEFKALENGLRKSLGDLIKQDLAEINSDTNWININLRSSLLFPSGSDELNSGADPLLEEVAEHLNTNDQLILVHGHTDNIPINTERFPSNWELSSARGVAVVRKLQKLLVYAPRMSVEGHGEYQPIASNETPEGRAKNRRVVISISRKQAIKPEKEVAAKPTQEPAQQQAQKEAEQEFEIVRLSGGGILIRGKDLPIKKESSSNEQK</sequence>
<dbReference type="InterPro" id="IPR006665">
    <property type="entry name" value="OmpA-like"/>
</dbReference>
<proteinExistence type="inferred from homology"/>
<keyword evidence="11" id="KW-0969">Cilium</keyword>
<evidence type="ECO:0000256" key="1">
    <source>
        <dbReference type="ARBA" id="ARBA00004162"/>
    </source>
</evidence>